<accession>A0A8H3UGQ1</accession>
<proteinExistence type="predicted"/>
<feature type="coiled-coil region" evidence="1">
    <location>
        <begin position="304"/>
        <end position="331"/>
    </location>
</feature>
<gene>
    <name evidence="3" type="ORF">EG328_006993</name>
</gene>
<feature type="compositionally biased region" description="Low complexity" evidence="2">
    <location>
        <begin position="263"/>
        <end position="273"/>
    </location>
</feature>
<dbReference type="EMBL" id="WNWS01000374">
    <property type="protein sequence ID" value="KAE9969238.1"/>
    <property type="molecule type" value="Genomic_DNA"/>
</dbReference>
<protein>
    <submittedName>
        <fullName evidence="3">Uncharacterized protein</fullName>
    </submittedName>
</protein>
<keyword evidence="1" id="KW-0175">Coiled coil</keyword>
<dbReference type="Proteomes" id="UP000447873">
    <property type="component" value="Unassembled WGS sequence"/>
</dbReference>
<dbReference type="AlphaFoldDB" id="A0A8H3UGQ1"/>
<evidence type="ECO:0000313" key="3">
    <source>
        <dbReference type="EMBL" id="KAE9969238.1"/>
    </source>
</evidence>
<evidence type="ECO:0000256" key="2">
    <source>
        <dbReference type="SAM" id="MobiDB-lite"/>
    </source>
</evidence>
<comment type="caution">
    <text evidence="3">The sequence shown here is derived from an EMBL/GenBank/DDBJ whole genome shotgun (WGS) entry which is preliminary data.</text>
</comment>
<feature type="region of interest" description="Disordered" evidence="2">
    <location>
        <begin position="245"/>
        <end position="273"/>
    </location>
</feature>
<reference evidence="3 4" key="1">
    <citation type="submission" date="2018-12" db="EMBL/GenBank/DDBJ databases">
        <title>Venturia inaequalis Genome Resource.</title>
        <authorList>
            <person name="Lichtner F.J."/>
        </authorList>
    </citation>
    <scope>NUCLEOTIDE SEQUENCE [LARGE SCALE GENOMIC DNA]</scope>
    <source>
        <strain evidence="3 4">120213</strain>
    </source>
</reference>
<evidence type="ECO:0000313" key="4">
    <source>
        <dbReference type="Proteomes" id="UP000447873"/>
    </source>
</evidence>
<name>A0A8H3UGQ1_VENIN</name>
<organism evidence="3 4">
    <name type="scientific">Venturia inaequalis</name>
    <name type="common">Apple scab fungus</name>
    <dbReference type="NCBI Taxonomy" id="5025"/>
    <lineage>
        <taxon>Eukaryota</taxon>
        <taxon>Fungi</taxon>
        <taxon>Dikarya</taxon>
        <taxon>Ascomycota</taxon>
        <taxon>Pezizomycotina</taxon>
        <taxon>Dothideomycetes</taxon>
        <taxon>Pleosporomycetidae</taxon>
        <taxon>Venturiales</taxon>
        <taxon>Venturiaceae</taxon>
        <taxon>Venturia</taxon>
    </lineage>
</organism>
<evidence type="ECO:0000256" key="1">
    <source>
        <dbReference type="SAM" id="Coils"/>
    </source>
</evidence>
<sequence length="376" mass="42143">MDAGLSGSTPSERGLKELEWILENSGEDALLKAIGQKASEDQEGVVKILSVAIKQRKETDDRVSLGMLDGNSFSLDAPEGLGLLKDWSNNENLGPDEPFTLPDLNFQGQWDPNFDFPANGLEKNQWGILSNEGMLQQYFPTITPVNPLEQTQTTRPSEIPSPSQIEDSKRAKAAAHESAFRAVIKHLFTLTPVEKVEEFHAEILYRASREKDAAKLLTGCIRYLKVYHDEHGRFVKQLTGIKESYTESVNSRPSPPQKDKTPTSDSEPTSSSDAAYEDFVEQNSGRFQDRPLGSRVHEDEVPFVDRALAEVKTLRKRVRSLEEERTKHGLQLEAMIEAVDGTEVGFQNLRKNCDKMMDLLVLGATGMRAILEKRRE</sequence>